<evidence type="ECO:0000256" key="9">
    <source>
        <dbReference type="ARBA" id="ARBA00023303"/>
    </source>
</evidence>
<feature type="domain" description="Cyclic nucleotide-binding" evidence="12">
    <location>
        <begin position="483"/>
        <end position="570"/>
    </location>
</feature>
<protein>
    <recommendedName>
        <fullName evidence="12">Cyclic nucleotide-binding domain-containing protein</fullName>
    </recommendedName>
</protein>
<comment type="similarity">
    <text evidence="2">Belongs to the cyclic nucleotide-gated cation channel (TC 1.A.1.5) family.</text>
</comment>
<dbReference type="SUPFAM" id="SSF51206">
    <property type="entry name" value="cAMP-binding domain-like"/>
    <property type="match status" value="1"/>
</dbReference>
<feature type="transmembrane region" description="Helical" evidence="11">
    <location>
        <begin position="81"/>
        <end position="103"/>
    </location>
</feature>
<proteinExistence type="inferred from homology"/>
<keyword evidence="7 11" id="KW-0472">Membrane</keyword>
<evidence type="ECO:0000259" key="12">
    <source>
        <dbReference type="PROSITE" id="PS50042"/>
    </source>
</evidence>
<feature type="transmembrane region" description="Helical" evidence="11">
    <location>
        <begin position="171"/>
        <end position="196"/>
    </location>
</feature>
<keyword evidence="8" id="KW-1071">Ligand-gated ion channel</keyword>
<feature type="transmembrane region" description="Helical" evidence="11">
    <location>
        <begin position="375"/>
        <end position="392"/>
    </location>
</feature>
<keyword evidence="6" id="KW-0406">Ion transport</keyword>
<evidence type="ECO:0000256" key="2">
    <source>
        <dbReference type="ARBA" id="ARBA00010486"/>
    </source>
</evidence>
<dbReference type="InterPro" id="IPR005821">
    <property type="entry name" value="Ion_trans_dom"/>
</dbReference>
<evidence type="ECO:0000256" key="8">
    <source>
        <dbReference type="ARBA" id="ARBA00023286"/>
    </source>
</evidence>
<evidence type="ECO:0000256" key="5">
    <source>
        <dbReference type="ARBA" id="ARBA00022989"/>
    </source>
</evidence>
<dbReference type="EMBL" id="CAEKDK010000001">
    <property type="protein sequence ID" value="CAB4261551.1"/>
    <property type="molecule type" value="Genomic_DNA"/>
</dbReference>
<keyword evidence="4 11" id="KW-0812">Transmembrane</keyword>
<evidence type="ECO:0000313" key="13">
    <source>
        <dbReference type="EMBL" id="CAB4261551.1"/>
    </source>
</evidence>
<evidence type="ECO:0000256" key="4">
    <source>
        <dbReference type="ARBA" id="ARBA00022692"/>
    </source>
</evidence>
<keyword evidence="5 11" id="KW-1133">Transmembrane helix</keyword>
<dbReference type="SUPFAM" id="SSF81324">
    <property type="entry name" value="Voltage-gated potassium channels"/>
    <property type="match status" value="1"/>
</dbReference>
<keyword evidence="3" id="KW-0813">Transport</keyword>
<dbReference type="InterPro" id="IPR018490">
    <property type="entry name" value="cNMP-bd_dom_sf"/>
</dbReference>
<dbReference type="AlphaFoldDB" id="A0A6J5TCJ2"/>
<accession>A0A6J5TCJ2</accession>
<evidence type="ECO:0000313" key="14">
    <source>
        <dbReference type="Proteomes" id="UP000507222"/>
    </source>
</evidence>
<evidence type="ECO:0000256" key="3">
    <source>
        <dbReference type="ARBA" id="ARBA00022448"/>
    </source>
</evidence>
<evidence type="ECO:0000256" key="1">
    <source>
        <dbReference type="ARBA" id="ARBA00004141"/>
    </source>
</evidence>
<keyword evidence="9" id="KW-0407">Ion channel</keyword>
<dbReference type="Gene3D" id="2.60.120.10">
    <property type="entry name" value="Jelly Rolls"/>
    <property type="match status" value="1"/>
</dbReference>
<reference evidence="13 14" key="1">
    <citation type="submission" date="2020-05" db="EMBL/GenBank/DDBJ databases">
        <authorList>
            <person name="Campoy J."/>
            <person name="Schneeberger K."/>
            <person name="Spophaly S."/>
        </authorList>
    </citation>
    <scope>NUCLEOTIDE SEQUENCE [LARGE SCALE GENOMIC DNA]</scope>
    <source>
        <strain evidence="13">PruArmRojPasFocal</strain>
    </source>
</reference>
<dbReference type="GO" id="GO:0016020">
    <property type="term" value="C:membrane"/>
    <property type="evidence" value="ECO:0007669"/>
    <property type="project" value="UniProtKB-SubCell"/>
</dbReference>
<dbReference type="Proteomes" id="UP000507222">
    <property type="component" value="Unassembled WGS sequence"/>
</dbReference>
<comment type="subcellular location">
    <subcellularLocation>
        <location evidence="1">Membrane</location>
        <topology evidence="1">Multi-pass membrane protein</topology>
    </subcellularLocation>
</comment>
<feature type="transmembrane region" description="Helical" evidence="11">
    <location>
        <begin position="246"/>
        <end position="266"/>
    </location>
</feature>
<dbReference type="InterPro" id="IPR014710">
    <property type="entry name" value="RmlC-like_jellyroll"/>
</dbReference>
<evidence type="ECO:0000256" key="7">
    <source>
        <dbReference type="ARBA" id="ARBA00023136"/>
    </source>
</evidence>
<evidence type="ECO:0000256" key="6">
    <source>
        <dbReference type="ARBA" id="ARBA00023065"/>
    </source>
</evidence>
<feature type="transmembrane region" description="Helical" evidence="11">
    <location>
        <begin position="48"/>
        <end position="69"/>
    </location>
</feature>
<dbReference type="GO" id="GO:0005216">
    <property type="term" value="F:monoatomic ion channel activity"/>
    <property type="evidence" value="ECO:0007669"/>
    <property type="project" value="InterPro"/>
</dbReference>
<evidence type="ECO:0000256" key="10">
    <source>
        <dbReference type="SAM" id="MobiDB-lite"/>
    </source>
</evidence>
<name>A0A6J5TCJ2_PRUAR</name>
<feature type="compositionally biased region" description="Basic and acidic residues" evidence="10">
    <location>
        <begin position="8"/>
        <end position="20"/>
    </location>
</feature>
<gene>
    <name evidence="13" type="ORF">CURHAP_LOCUS283</name>
</gene>
<feature type="region of interest" description="Disordered" evidence="10">
    <location>
        <begin position="1"/>
        <end position="20"/>
    </location>
</feature>
<evidence type="ECO:0000256" key="11">
    <source>
        <dbReference type="SAM" id="Phobius"/>
    </source>
</evidence>
<dbReference type="PROSITE" id="PS50042">
    <property type="entry name" value="CNMP_BINDING_3"/>
    <property type="match status" value="1"/>
</dbReference>
<dbReference type="PANTHER" id="PTHR45651:SF68">
    <property type="entry name" value="ION TRANSPORT DOMAIN-CONTAINING PROTEIN"/>
    <property type="match status" value="1"/>
</dbReference>
<organism evidence="13 14">
    <name type="scientific">Prunus armeniaca</name>
    <name type="common">Apricot</name>
    <name type="synonym">Armeniaca vulgaris</name>
    <dbReference type="NCBI Taxonomy" id="36596"/>
    <lineage>
        <taxon>Eukaryota</taxon>
        <taxon>Viridiplantae</taxon>
        <taxon>Streptophyta</taxon>
        <taxon>Embryophyta</taxon>
        <taxon>Tracheophyta</taxon>
        <taxon>Spermatophyta</taxon>
        <taxon>Magnoliopsida</taxon>
        <taxon>eudicotyledons</taxon>
        <taxon>Gunneridae</taxon>
        <taxon>Pentapetalae</taxon>
        <taxon>rosids</taxon>
        <taxon>fabids</taxon>
        <taxon>Rosales</taxon>
        <taxon>Rosaceae</taxon>
        <taxon>Amygdaloideae</taxon>
        <taxon>Amygdaleae</taxon>
        <taxon>Prunus</taxon>
    </lineage>
</organism>
<dbReference type="PANTHER" id="PTHR45651">
    <property type="entry name" value="CYCLIC NUCLEOTIDE-GATED ION CHANNEL 15-RELATED-RELATED"/>
    <property type="match status" value="1"/>
</dbReference>
<dbReference type="Gene3D" id="1.10.287.70">
    <property type="match status" value="1"/>
</dbReference>
<sequence>MDSTRLASDPEKQTQKSEGRVKTGKMYAAAVKEICNPQGRYGYIWNKMFVISCVFAVSLDPLFFYIPIIDQLNKCLQMDKVLQTVALVLRSLTDIIFLLHFIYEICDGLKTQTKKKSSQSPSPLGTKLASDTLKTMAPITQSNGHSNSKVETGEHSGPKSKLRLIGVAQEIMSWLSVSIIVDFFALLPIPQLLIVATFDKMRGFGYLEHKKVMNILLLGQYLPRMYRIHISSKELKRTTGIWVKGLFNFFLYILASHILGAFWYFFSIQREISCWHQACINHKIDFAQCTNTVYCNGQTTTSRNITFVNEHCPLDTGDNATSSFDFGIFLDSLKNQNTEHIKFGKKFFYSFWWGLRNLSNFGTNLTTSTYVWENLFAILISVIGLLLFLYLIGNVQTFMQMQATKSEEMRKKIKIKKLDIQSWISKNKVPDDIKKEIMKSVKQKLKEHKDADLQNDLYSILPGKTRTSLKRCLCMDAFKTVPMLENMSKKVLEMMCEYLKPVMYNENSFPFRMGDPLDRMLFIIDGTMWTYSDGGGDEAAASPPNISTLLVATLGKGEIYGEELLSWASPSITQLPISTKHLKSQTKVEAFALMAKDLATIVSRYELQWENNKGDKSQQVKEDMALSKISTVLVPRFRLTRNNKRHTTSTKRVTVVGSNNLSTTPPPIN</sequence>
<dbReference type="InterPro" id="IPR000595">
    <property type="entry name" value="cNMP-bd_dom"/>
</dbReference>
<dbReference type="CDD" id="cd00038">
    <property type="entry name" value="CAP_ED"/>
    <property type="match status" value="1"/>
</dbReference>
<dbReference type="Pfam" id="PF00520">
    <property type="entry name" value="Ion_trans"/>
    <property type="match status" value="1"/>
</dbReference>